<reference evidence="2 3" key="1">
    <citation type="submission" date="2023-07" db="EMBL/GenBank/DDBJ databases">
        <title>Description of novel actinomycetes strains, isolated from tidal flat sediment.</title>
        <authorList>
            <person name="Lu C."/>
        </authorList>
    </citation>
    <scope>NUCLEOTIDE SEQUENCE [LARGE SCALE GENOMIC DNA]</scope>
    <source>
        <strain evidence="2 3">SYSU T00b441</strain>
    </source>
</reference>
<proteinExistence type="predicted"/>
<comment type="caution">
    <text evidence="2">The sequence shown here is derived from an EMBL/GenBank/DDBJ whole genome shotgun (WGS) entry which is preliminary data.</text>
</comment>
<organism evidence="2 3">
    <name type="scientific">Actinotalea lenta</name>
    <dbReference type="NCBI Taxonomy" id="3064654"/>
    <lineage>
        <taxon>Bacteria</taxon>
        <taxon>Bacillati</taxon>
        <taxon>Actinomycetota</taxon>
        <taxon>Actinomycetes</taxon>
        <taxon>Micrococcales</taxon>
        <taxon>Cellulomonadaceae</taxon>
        <taxon>Actinotalea</taxon>
    </lineage>
</organism>
<keyword evidence="1" id="KW-0812">Transmembrane</keyword>
<feature type="transmembrane region" description="Helical" evidence="1">
    <location>
        <begin position="78"/>
        <end position="99"/>
    </location>
</feature>
<dbReference type="PANTHER" id="PTHR48098:SF6">
    <property type="entry name" value="FERRI-BACILLIBACTIN ESTERASE BESA"/>
    <property type="match status" value="1"/>
</dbReference>
<sequence>MGKGLASAFASVGAPAQGALPTPDTAQTLPPAVLRALHDQSHWLGSWWTVAALGVLAAGLASAAVLRWRGGGRAWPTAIAATGALALVAMAGINAYAGYVPSVAAAQVVLAGHGIGGLGSQSVGTARTGALHAVHVPVPAALHMPDATTWVYTPPGYDPASTRYPVVYLIHGEPGTSSDWVAGGDAAHTVDVLTDAGLVPPMILVSPDVNGVTETDTECLDSTRGGPQVETYLLDVLVPWVDDHLATIPDPEHRILGGMSAGAYCAVDQGLRHQDVFSTILAIMPYVNPGEGGRDMLSTSAELAAHDVASYLPDLTLPRPVPVFVDVPGDDRQSEEAAQAATLVRLLAARGEPLEYRAEPHQHHTWTMARTALPYALAFAARHLGRP</sequence>
<evidence type="ECO:0000313" key="2">
    <source>
        <dbReference type="EMBL" id="MDO8106523.1"/>
    </source>
</evidence>
<dbReference type="Gene3D" id="3.40.50.1820">
    <property type="entry name" value="alpha/beta hydrolase"/>
    <property type="match status" value="1"/>
</dbReference>
<dbReference type="GO" id="GO:0016787">
    <property type="term" value="F:hydrolase activity"/>
    <property type="evidence" value="ECO:0007669"/>
    <property type="project" value="UniProtKB-KW"/>
</dbReference>
<gene>
    <name evidence="2" type="ORF">Q6348_04855</name>
</gene>
<dbReference type="PANTHER" id="PTHR48098">
    <property type="entry name" value="ENTEROCHELIN ESTERASE-RELATED"/>
    <property type="match status" value="1"/>
</dbReference>
<evidence type="ECO:0000313" key="3">
    <source>
        <dbReference type="Proteomes" id="UP001232536"/>
    </source>
</evidence>
<dbReference type="EMBL" id="JAUQYP010000001">
    <property type="protein sequence ID" value="MDO8106523.1"/>
    <property type="molecule type" value="Genomic_DNA"/>
</dbReference>
<dbReference type="InterPro" id="IPR000801">
    <property type="entry name" value="Esterase-like"/>
</dbReference>
<keyword evidence="3" id="KW-1185">Reference proteome</keyword>
<dbReference type="InterPro" id="IPR050583">
    <property type="entry name" value="Mycobacterial_A85_antigen"/>
</dbReference>
<dbReference type="Proteomes" id="UP001232536">
    <property type="component" value="Unassembled WGS sequence"/>
</dbReference>
<keyword evidence="2" id="KW-0378">Hydrolase</keyword>
<keyword evidence="1" id="KW-1133">Transmembrane helix</keyword>
<dbReference type="Pfam" id="PF00756">
    <property type="entry name" value="Esterase"/>
    <property type="match status" value="1"/>
</dbReference>
<evidence type="ECO:0000256" key="1">
    <source>
        <dbReference type="SAM" id="Phobius"/>
    </source>
</evidence>
<dbReference type="SUPFAM" id="SSF53474">
    <property type="entry name" value="alpha/beta-Hydrolases"/>
    <property type="match status" value="1"/>
</dbReference>
<feature type="transmembrane region" description="Helical" evidence="1">
    <location>
        <begin position="45"/>
        <end position="66"/>
    </location>
</feature>
<protein>
    <submittedName>
        <fullName evidence="2">Alpha/beta hydrolase-fold protein</fullName>
    </submittedName>
</protein>
<dbReference type="InterPro" id="IPR029058">
    <property type="entry name" value="AB_hydrolase_fold"/>
</dbReference>
<name>A0ABT9D8R4_9CELL</name>
<dbReference type="RefSeq" id="WP_304600175.1">
    <property type="nucleotide sequence ID" value="NZ_JAUQYP010000001.1"/>
</dbReference>
<keyword evidence="1" id="KW-0472">Membrane</keyword>
<accession>A0ABT9D8R4</accession>